<dbReference type="InterPro" id="IPR011013">
    <property type="entry name" value="Gal_mutarotase_sf_dom"/>
</dbReference>
<dbReference type="GO" id="GO:0005975">
    <property type="term" value="P:carbohydrate metabolic process"/>
    <property type="evidence" value="ECO:0007669"/>
    <property type="project" value="InterPro"/>
</dbReference>
<organism evidence="6 7">
    <name type="scientific">Plebeiibacterium sediminum</name>
    <dbReference type="NCBI Taxonomy" id="2992112"/>
    <lineage>
        <taxon>Bacteria</taxon>
        <taxon>Pseudomonadati</taxon>
        <taxon>Bacteroidota</taxon>
        <taxon>Bacteroidia</taxon>
        <taxon>Marinilabiliales</taxon>
        <taxon>Marinilabiliaceae</taxon>
        <taxon>Plebeiibacterium</taxon>
    </lineage>
</organism>
<feature type="domain" description="Glycoside hydrolase family 31 N-terminal" evidence="4">
    <location>
        <begin position="81"/>
        <end position="153"/>
    </location>
</feature>
<dbReference type="Gene3D" id="2.60.40.1760">
    <property type="entry name" value="glycosyl hydrolase (family 31)"/>
    <property type="match status" value="1"/>
</dbReference>
<evidence type="ECO:0000259" key="5">
    <source>
        <dbReference type="Pfam" id="PF17137"/>
    </source>
</evidence>
<dbReference type="EMBL" id="JAPDPJ010000012">
    <property type="protein sequence ID" value="MCW3786274.1"/>
    <property type="molecule type" value="Genomic_DNA"/>
</dbReference>
<dbReference type="Gene3D" id="2.60.40.1180">
    <property type="entry name" value="Golgi alpha-mannosidase II"/>
    <property type="match status" value="1"/>
</dbReference>
<comment type="similarity">
    <text evidence="1 2">Belongs to the glycosyl hydrolase 31 family.</text>
</comment>
<dbReference type="InterPro" id="IPR033403">
    <property type="entry name" value="DUF5110"/>
</dbReference>
<dbReference type="CDD" id="cd06604">
    <property type="entry name" value="GH31_glucosidase_II_MalA"/>
    <property type="match status" value="1"/>
</dbReference>
<dbReference type="PANTHER" id="PTHR22762:SF120">
    <property type="entry name" value="HETEROGLYCAN GLUCOSIDASE 1"/>
    <property type="match status" value="1"/>
</dbReference>
<evidence type="ECO:0000259" key="3">
    <source>
        <dbReference type="Pfam" id="PF01055"/>
    </source>
</evidence>
<reference evidence="6" key="1">
    <citation type="submission" date="2022-10" db="EMBL/GenBank/DDBJ databases">
        <authorList>
            <person name="Yu W.X."/>
        </authorList>
    </citation>
    <scope>NUCLEOTIDE SEQUENCE</scope>
    <source>
        <strain evidence="6">AAT</strain>
    </source>
</reference>
<name>A0AAE3M384_9BACT</name>
<evidence type="ECO:0000313" key="6">
    <source>
        <dbReference type="EMBL" id="MCW3786274.1"/>
    </source>
</evidence>
<dbReference type="GO" id="GO:0004553">
    <property type="term" value="F:hydrolase activity, hydrolyzing O-glycosyl compounds"/>
    <property type="evidence" value="ECO:0007669"/>
    <property type="project" value="InterPro"/>
</dbReference>
<dbReference type="SUPFAM" id="SSF51445">
    <property type="entry name" value="(Trans)glycosidases"/>
    <property type="match status" value="1"/>
</dbReference>
<dbReference type="InterPro" id="IPR025887">
    <property type="entry name" value="Glyco_hydro_31_N_dom"/>
</dbReference>
<dbReference type="InterPro" id="IPR017853">
    <property type="entry name" value="GH"/>
</dbReference>
<dbReference type="RefSeq" id="WP_301189840.1">
    <property type="nucleotide sequence ID" value="NZ_JAPDPJ010000012.1"/>
</dbReference>
<dbReference type="GO" id="GO:0030246">
    <property type="term" value="F:carbohydrate binding"/>
    <property type="evidence" value="ECO:0007669"/>
    <property type="project" value="InterPro"/>
</dbReference>
<accession>A0AAE3M384</accession>
<dbReference type="SUPFAM" id="SSF74650">
    <property type="entry name" value="Galactose mutarotase-like"/>
    <property type="match status" value="1"/>
</dbReference>
<dbReference type="PROSITE" id="PS00129">
    <property type="entry name" value="GLYCOSYL_HYDROL_F31_1"/>
    <property type="match status" value="1"/>
</dbReference>
<proteinExistence type="inferred from homology"/>
<dbReference type="PANTHER" id="PTHR22762">
    <property type="entry name" value="ALPHA-GLUCOSIDASE"/>
    <property type="match status" value="1"/>
</dbReference>
<feature type="domain" description="Glycoside hydrolase family 31 TIM barrel" evidence="3">
    <location>
        <begin position="194"/>
        <end position="532"/>
    </location>
</feature>
<evidence type="ECO:0000256" key="2">
    <source>
        <dbReference type="RuleBase" id="RU361185"/>
    </source>
</evidence>
<evidence type="ECO:0000259" key="4">
    <source>
        <dbReference type="Pfam" id="PF13802"/>
    </source>
</evidence>
<dbReference type="Pfam" id="PF01055">
    <property type="entry name" value="Glyco_hydro_31_2nd"/>
    <property type="match status" value="1"/>
</dbReference>
<gene>
    <name evidence="6" type="ORF">OM075_07340</name>
</gene>
<dbReference type="Proteomes" id="UP001209229">
    <property type="component" value="Unassembled WGS sequence"/>
</dbReference>
<dbReference type="Pfam" id="PF17137">
    <property type="entry name" value="DUF5110"/>
    <property type="match status" value="1"/>
</dbReference>
<protein>
    <submittedName>
        <fullName evidence="6">DUF5110 domain-containing protein</fullName>
    </submittedName>
</protein>
<dbReference type="InterPro" id="IPR000322">
    <property type="entry name" value="Glyco_hydro_31_TIM"/>
</dbReference>
<feature type="domain" description="DUF5110" evidence="5">
    <location>
        <begin position="640"/>
        <end position="695"/>
    </location>
</feature>
<dbReference type="Pfam" id="PF13802">
    <property type="entry name" value="Gal_mutarotas_2"/>
    <property type="match status" value="1"/>
</dbReference>
<dbReference type="CDD" id="cd14752">
    <property type="entry name" value="GH31_N"/>
    <property type="match status" value="1"/>
</dbReference>
<dbReference type="Gene3D" id="3.20.20.80">
    <property type="entry name" value="Glycosidases"/>
    <property type="match status" value="1"/>
</dbReference>
<dbReference type="AlphaFoldDB" id="A0AAE3M384"/>
<evidence type="ECO:0000256" key="1">
    <source>
        <dbReference type="ARBA" id="ARBA00007806"/>
    </source>
</evidence>
<keyword evidence="7" id="KW-1185">Reference proteome</keyword>
<evidence type="ECO:0000313" key="7">
    <source>
        <dbReference type="Proteomes" id="UP001209229"/>
    </source>
</evidence>
<dbReference type="InterPro" id="IPR030458">
    <property type="entry name" value="Glyco_hydro_31_AS"/>
</dbReference>
<dbReference type="InterPro" id="IPR013780">
    <property type="entry name" value="Glyco_hydro_b"/>
</dbReference>
<keyword evidence="2" id="KW-0326">Glycosidase</keyword>
<dbReference type="SUPFAM" id="SSF51011">
    <property type="entry name" value="Glycosyl hydrolase domain"/>
    <property type="match status" value="1"/>
</dbReference>
<sequence length="727" mass="82373">MKFIYMPLLTALLLFISTIGFAQSSFLIDKDVAMFYPSNFDSIKNLPSFILLEEPTKMGDLPENWSVIPEFYKEDGKSCAKIVCENGTSLYGTGEVTGPLLRNGQTTELWNCDNPAYGLFDGKRLYQSHPWVMGVRKDGTSFGLIFDNTYRQTITTNQTITVKSDGPEFRVIVIEKTTPAEVLQELAELSGNMPLPPMWSLGYHQCRFSYEPDSRVKEVADGFRSRDLPCDVMWMDIDYMDKYKVFTFDPVKFPDPKGLNDYLHDKGFKAIYMIDPGVAYDSTYHDQNLKESFYFVYKQGADGKHFVTTKSGEEFHGNVWPGACAFPDFLSPDTREWWASLYKDFMATGIDGVWNDMNEPSVFGGPEGTMPVEMIHKAGGGVPEDTHARYHNVYGMHMIKGTREGIMDANPDKRPFVLSRSNFLGGHRYAATWTGDNMASWEHLKMSIPMSINLGLSGQLFSGPDVGGFCESATPELFAHWFALGTFYPFYRGHTIKGSVDHEPWSFCPEVENVARKSLHRRYRLLPYLYTANYVGSKTGMPIMQPAFFADLEDQSLRDEDEAFLFGSDLLIIPKWADNPSLPKGNWRSISICGEDSKNDQYLPDVRMKPGSIVPLSKIIQSTDEYSTDSITVLISTDLEGKALGQMYNDDLDDYQYLEDGYSITTFKANTKKDRLNISIEKTEGSYSIKNTVYRIGIVTDNSIVYNDWSDKTSYTFKNISEIMEGN</sequence>
<comment type="caution">
    <text evidence="6">The sequence shown here is derived from an EMBL/GenBank/DDBJ whole genome shotgun (WGS) entry which is preliminary data.</text>
</comment>
<keyword evidence="2" id="KW-0378">Hydrolase</keyword>